<evidence type="ECO:0000313" key="3">
    <source>
        <dbReference type="Proteomes" id="UP000201728"/>
    </source>
</evidence>
<evidence type="ECO:0000313" key="2">
    <source>
        <dbReference type="EMBL" id="ASQ47013.1"/>
    </source>
</evidence>
<accession>A0A222P5B8</accession>
<name>A0A222P5B8_9GAMM</name>
<dbReference type="EMBL" id="CP016397">
    <property type="protein sequence ID" value="ASQ47013.1"/>
    <property type="molecule type" value="Genomic_DNA"/>
</dbReference>
<dbReference type="KEGG" id="lcd:clem_12390"/>
<organism evidence="2 3">
    <name type="scientific">Legionella clemsonensis</name>
    <dbReference type="NCBI Taxonomy" id="1867846"/>
    <lineage>
        <taxon>Bacteria</taxon>
        <taxon>Pseudomonadati</taxon>
        <taxon>Pseudomonadota</taxon>
        <taxon>Gammaproteobacteria</taxon>
        <taxon>Legionellales</taxon>
        <taxon>Legionellaceae</taxon>
        <taxon>Legionella</taxon>
    </lineage>
</organism>
<keyword evidence="3" id="KW-1185">Reference proteome</keyword>
<sequence>MEFIIITHQELSALSGLPYLQRLTYLQGIKPYVDYKTGIVGVRRGISYQSLSEALYIEPHSGIKSGSPSKDQLRRALKGLEKAGLIQIQSWERKLVLHCLLLDRHDSVRNKAAIKALDYSAPQEPQKSQLDSTKSNTNSLEPDINQKAEPATPQDNNNYFFISLSQAFEVFWDLYPLKKEKENAFEVFKKLKPSRSLVQQIIARLTEQIQLEIQKRAEGVWVPAWKYPANWLAQRCWETTSTILEAKEYDHAIYEANRKHPSSTNSIRITESSESQSFSDAEFQNLWKLH</sequence>
<proteinExistence type="predicted"/>
<protein>
    <recommendedName>
        <fullName evidence="4">LvrA</fullName>
    </recommendedName>
</protein>
<gene>
    <name evidence="2" type="ORF">clem_12390</name>
</gene>
<evidence type="ECO:0000256" key="1">
    <source>
        <dbReference type="SAM" id="MobiDB-lite"/>
    </source>
</evidence>
<dbReference type="Proteomes" id="UP000201728">
    <property type="component" value="Chromosome"/>
</dbReference>
<dbReference type="RefSeq" id="WP_094091808.1">
    <property type="nucleotide sequence ID" value="NZ_CP016397.1"/>
</dbReference>
<feature type="region of interest" description="Disordered" evidence="1">
    <location>
        <begin position="121"/>
        <end position="152"/>
    </location>
</feature>
<reference evidence="3" key="1">
    <citation type="submission" date="2016-07" db="EMBL/GenBank/DDBJ databases">
        <authorList>
            <person name="Florea S."/>
            <person name="Webb J.S."/>
            <person name="Jaromczyk J."/>
            <person name="Schardl C.L."/>
        </authorList>
    </citation>
    <scope>NUCLEOTIDE SEQUENCE [LARGE SCALE GENOMIC DNA]</scope>
    <source>
        <strain evidence="3">CDC-D5610</strain>
    </source>
</reference>
<feature type="compositionally biased region" description="Polar residues" evidence="1">
    <location>
        <begin position="123"/>
        <end position="140"/>
    </location>
</feature>
<evidence type="ECO:0008006" key="4">
    <source>
        <dbReference type="Google" id="ProtNLM"/>
    </source>
</evidence>
<dbReference type="AlphaFoldDB" id="A0A222P5B8"/>